<dbReference type="EMBL" id="CP126084">
    <property type="protein sequence ID" value="WHX49003.1"/>
    <property type="molecule type" value="Genomic_DNA"/>
</dbReference>
<proteinExistence type="inferred from homology"/>
<dbReference type="GO" id="GO:0005886">
    <property type="term" value="C:plasma membrane"/>
    <property type="evidence" value="ECO:0007669"/>
    <property type="project" value="UniProtKB-SubCell"/>
</dbReference>
<feature type="transmembrane region" description="Helical" evidence="7">
    <location>
        <begin position="6"/>
        <end position="39"/>
    </location>
</feature>
<organism evidence="8 9">
    <name type="scientific">Paenibacillus woosongensis</name>
    <dbReference type="NCBI Taxonomy" id="307580"/>
    <lineage>
        <taxon>Bacteria</taxon>
        <taxon>Bacillati</taxon>
        <taxon>Bacillota</taxon>
        <taxon>Bacilli</taxon>
        <taxon>Bacillales</taxon>
        <taxon>Paenibacillaceae</taxon>
        <taxon>Paenibacillus</taxon>
    </lineage>
</organism>
<evidence type="ECO:0000256" key="3">
    <source>
        <dbReference type="ARBA" id="ARBA00022475"/>
    </source>
</evidence>
<dbReference type="GO" id="GO:0015204">
    <property type="term" value="F:urea transmembrane transporter activity"/>
    <property type="evidence" value="ECO:0007669"/>
    <property type="project" value="InterPro"/>
</dbReference>
<evidence type="ECO:0000313" key="8">
    <source>
        <dbReference type="EMBL" id="WHX49003.1"/>
    </source>
</evidence>
<protein>
    <submittedName>
        <fullName evidence="8">Urea transporter</fullName>
    </submittedName>
</protein>
<dbReference type="AlphaFoldDB" id="A0AA95I7L4"/>
<name>A0AA95I7L4_9BACL</name>
<evidence type="ECO:0000256" key="6">
    <source>
        <dbReference type="ARBA" id="ARBA00023136"/>
    </source>
</evidence>
<dbReference type="KEGG" id="pwn:QNH46_23650"/>
<keyword evidence="5 7" id="KW-1133">Transmembrane helix</keyword>
<dbReference type="Proteomes" id="UP001177943">
    <property type="component" value="Chromosome"/>
</dbReference>
<gene>
    <name evidence="8" type="ORF">QNH46_23650</name>
</gene>
<reference evidence="8" key="1">
    <citation type="submission" date="2023-05" db="EMBL/GenBank/DDBJ databases">
        <title>Comparative genomics of Bacillaceae isolates and their secondary metabolite potential.</title>
        <authorList>
            <person name="Song L."/>
            <person name="Nielsen L.J."/>
            <person name="Mohite O."/>
            <person name="Xu X."/>
            <person name="Weber T."/>
            <person name="Kovacs A.T."/>
        </authorList>
    </citation>
    <scope>NUCLEOTIDE SEQUENCE</scope>
    <source>
        <strain evidence="8">B2_4</strain>
    </source>
</reference>
<dbReference type="InterPro" id="IPR004937">
    <property type="entry name" value="Urea_transporter"/>
</dbReference>
<evidence type="ECO:0000313" key="9">
    <source>
        <dbReference type="Proteomes" id="UP001177943"/>
    </source>
</evidence>
<keyword evidence="4 7" id="KW-0812">Transmembrane</keyword>
<evidence type="ECO:0000256" key="5">
    <source>
        <dbReference type="ARBA" id="ARBA00022989"/>
    </source>
</evidence>
<keyword evidence="6 7" id="KW-0472">Membrane</keyword>
<evidence type="ECO:0000256" key="7">
    <source>
        <dbReference type="SAM" id="Phobius"/>
    </source>
</evidence>
<dbReference type="RefSeq" id="WP_283926295.1">
    <property type="nucleotide sequence ID" value="NZ_CP126084.1"/>
</dbReference>
<comment type="similarity">
    <text evidence="2">Belongs to the urea transporter family.</text>
</comment>
<sequence>MLIENAATGLIVLAAIVISSYPLGLIALACSVIGTWIGYSGGKNRATGARGAKIDGAMDGSASACGSAKTGTDGTGWNI</sequence>
<evidence type="ECO:0000256" key="4">
    <source>
        <dbReference type="ARBA" id="ARBA00022692"/>
    </source>
</evidence>
<accession>A0AA95I7L4</accession>
<dbReference type="Gene3D" id="1.10.3430.10">
    <property type="entry name" value="Ammonium transporter AmtB like domains"/>
    <property type="match status" value="1"/>
</dbReference>
<dbReference type="InterPro" id="IPR029020">
    <property type="entry name" value="Ammonium/urea_transptr"/>
</dbReference>
<evidence type="ECO:0000256" key="1">
    <source>
        <dbReference type="ARBA" id="ARBA00004651"/>
    </source>
</evidence>
<evidence type="ECO:0000256" key="2">
    <source>
        <dbReference type="ARBA" id="ARBA00005914"/>
    </source>
</evidence>
<keyword evidence="3" id="KW-1003">Cell membrane</keyword>
<comment type="subcellular location">
    <subcellularLocation>
        <location evidence="1">Cell membrane</location>
        <topology evidence="1">Multi-pass membrane protein</topology>
    </subcellularLocation>
</comment>
<dbReference type="Pfam" id="PF03253">
    <property type="entry name" value="UT"/>
    <property type="match status" value="1"/>
</dbReference>